<feature type="region of interest" description="Disordered" evidence="18">
    <location>
        <begin position="981"/>
        <end position="1010"/>
    </location>
</feature>
<keyword evidence="10 16" id="KW-0238">DNA-binding</keyword>
<evidence type="ECO:0000256" key="6">
    <source>
        <dbReference type="ARBA" id="ARBA00022801"/>
    </source>
</evidence>
<dbReference type="GO" id="GO:0031011">
    <property type="term" value="C:Ino80 complex"/>
    <property type="evidence" value="ECO:0007669"/>
    <property type="project" value="UniProtKB-UniRule"/>
</dbReference>
<feature type="domain" description="Helicase C-terminal" evidence="21">
    <location>
        <begin position="1685"/>
        <end position="1849"/>
    </location>
</feature>
<dbReference type="GO" id="GO:0006351">
    <property type="term" value="P:DNA-templated transcription"/>
    <property type="evidence" value="ECO:0007669"/>
    <property type="project" value="InterPro"/>
</dbReference>
<dbReference type="GO" id="GO:0140658">
    <property type="term" value="F:ATP-dependent chromatin remodeler activity"/>
    <property type="evidence" value="ECO:0007669"/>
    <property type="project" value="InterPro"/>
</dbReference>
<evidence type="ECO:0000256" key="16">
    <source>
        <dbReference type="RuleBase" id="RU368001"/>
    </source>
</evidence>
<feature type="region of interest" description="Disordered" evidence="18">
    <location>
        <begin position="352"/>
        <end position="388"/>
    </location>
</feature>
<dbReference type="InterPro" id="IPR001650">
    <property type="entry name" value="Helicase_C-like"/>
</dbReference>
<dbReference type="SMART" id="SM00490">
    <property type="entry name" value="HELICc"/>
    <property type="match status" value="1"/>
</dbReference>
<comment type="catalytic activity">
    <reaction evidence="15 16">
        <text>ATP + H2O = ADP + phosphate + H(+)</text>
        <dbReference type="Rhea" id="RHEA:13065"/>
        <dbReference type="ChEBI" id="CHEBI:15377"/>
        <dbReference type="ChEBI" id="CHEBI:15378"/>
        <dbReference type="ChEBI" id="CHEBI:30616"/>
        <dbReference type="ChEBI" id="CHEBI:43474"/>
        <dbReference type="ChEBI" id="CHEBI:456216"/>
    </reaction>
</comment>
<feature type="domain" description="Helicase ATP-binding" evidence="20">
    <location>
        <begin position="1113"/>
        <end position="1285"/>
    </location>
</feature>
<comment type="domain">
    <text evidence="16">The DBINO region is involved in binding to DNA.</text>
</comment>
<dbReference type="GO" id="GO:0004386">
    <property type="term" value="F:helicase activity"/>
    <property type="evidence" value="ECO:0007669"/>
    <property type="project" value="UniProtKB-KW"/>
</dbReference>
<evidence type="ECO:0000256" key="19">
    <source>
        <dbReference type="SAM" id="Phobius"/>
    </source>
</evidence>
<keyword evidence="23" id="KW-0347">Helicase</keyword>
<dbReference type="FunFam" id="3.40.50.300:FF:001304">
    <property type="entry name" value="DNA helicase INO80"/>
    <property type="match status" value="1"/>
</dbReference>
<feature type="compositionally biased region" description="Basic and acidic residues" evidence="18">
    <location>
        <begin position="688"/>
        <end position="697"/>
    </location>
</feature>
<evidence type="ECO:0000256" key="15">
    <source>
        <dbReference type="ARBA" id="ARBA00049360"/>
    </source>
</evidence>
<evidence type="ECO:0000256" key="18">
    <source>
        <dbReference type="SAM" id="MobiDB-lite"/>
    </source>
</evidence>
<feature type="region of interest" description="Disordered" evidence="18">
    <location>
        <begin position="420"/>
        <end position="444"/>
    </location>
</feature>
<dbReference type="Pfam" id="PF00271">
    <property type="entry name" value="Helicase_C"/>
    <property type="match status" value="1"/>
</dbReference>
<feature type="compositionally biased region" description="Polar residues" evidence="18">
    <location>
        <begin position="263"/>
        <end position="280"/>
    </location>
</feature>
<evidence type="ECO:0000256" key="17">
    <source>
        <dbReference type="SAM" id="Coils"/>
    </source>
</evidence>
<keyword evidence="8" id="KW-0805">Transcription regulation</keyword>
<dbReference type="EC" id="3.6.4.-" evidence="16"/>
<dbReference type="Gene3D" id="3.40.50.300">
    <property type="entry name" value="P-loop containing nucleotide triphosphate hydrolases"/>
    <property type="match status" value="2"/>
</dbReference>
<feature type="coiled-coil region" evidence="17">
    <location>
        <begin position="928"/>
        <end position="964"/>
    </location>
</feature>
<evidence type="ECO:0000256" key="8">
    <source>
        <dbReference type="ARBA" id="ARBA00023015"/>
    </source>
</evidence>
<comment type="subcellular location">
    <subcellularLocation>
        <location evidence="1 16">Nucleus</location>
    </subcellularLocation>
</comment>
<comment type="similarity">
    <text evidence="2 16">Belongs to the SNF2/RAD54 helicase family.</text>
</comment>
<dbReference type="Gene3D" id="3.40.50.10810">
    <property type="entry name" value="Tandem AAA-ATPase domain"/>
    <property type="match status" value="1"/>
</dbReference>
<feature type="region of interest" description="Disordered" evidence="18">
    <location>
        <begin position="1881"/>
        <end position="1974"/>
    </location>
</feature>
<reference evidence="23 24" key="1">
    <citation type="submission" date="2023-03" db="EMBL/GenBank/DDBJ databases">
        <title>Mating type loci evolution in Malassezia.</title>
        <authorList>
            <person name="Coelho M.A."/>
        </authorList>
    </citation>
    <scope>NUCLEOTIDE SEQUENCE [LARGE SCALE GENOMIC DNA]</scope>
    <source>
        <strain evidence="23 24">CBS 9725</strain>
    </source>
</reference>
<feature type="compositionally biased region" description="Polar residues" evidence="18">
    <location>
        <begin position="368"/>
        <end position="378"/>
    </location>
</feature>
<keyword evidence="19" id="KW-1133">Transmembrane helix</keyword>
<gene>
    <name evidence="23" type="primary">INO80</name>
    <name evidence="23" type="ORF">MYAM1_001218</name>
</gene>
<dbReference type="InterPro" id="IPR014001">
    <property type="entry name" value="Helicase_ATP-bd"/>
</dbReference>
<keyword evidence="11" id="KW-0010">Activator</keyword>
<protein>
    <recommendedName>
        <fullName evidence="3 16">Chromatin-remodeling ATPase INO80</fullName>
        <ecNumber evidence="16">3.6.4.-</ecNumber>
    </recommendedName>
</protein>
<feature type="compositionally biased region" description="Basic and acidic residues" evidence="18">
    <location>
        <begin position="493"/>
        <end position="520"/>
    </location>
</feature>
<keyword evidence="4" id="KW-0547">Nucleotide-binding</keyword>
<dbReference type="InterPro" id="IPR049730">
    <property type="entry name" value="SNF2/RAD54-like_C"/>
</dbReference>
<keyword evidence="5 16" id="KW-0227">DNA damage</keyword>
<dbReference type="InterPro" id="IPR031047">
    <property type="entry name" value="DEXQc_INO80"/>
</dbReference>
<dbReference type="SUPFAM" id="SSF52540">
    <property type="entry name" value="P-loop containing nucleoside triphosphate hydrolases"/>
    <property type="match status" value="2"/>
</dbReference>
<organism evidence="23 24">
    <name type="scientific">Malassezia yamatoensis</name>
    <dbReference type="NCBI Taxonomy" id="253288"/>
    <lineage>
        <taxon>Eukaryota</taxon>
        <taxon>Fungi</taxon>
        <taxon>Dikarya</taxon>
        <taxon>Basidiomycota</taxon>
        <taxon>Ustilaginomycotina</taxon>
        <taxon>Malasseziomycetes</taxon>
        <taxon>Malasseziales</taxon>
        <taxon>Malasseziaceae</taxon>
        <taxon>Malassezia</taxon>
    </lineage>
</organism>
<dbReference type="PROSITE" id="PS51194">
    <property type="entry name" value="HELICASE_CTER"/>
    <property type="match status" value="1"/>
</dbReference>
<feature type="compositionally biased region" description="Basic and acidic residues" evidence="18">
    <location>
        <begin position="240"/>
        <end position="262"/>
    </location>
</feature>
<feature type="compositionally biased region" description="Polar residues" evidence="18">
    <location>
        <begin position="655"/>
        <end position="665"/>
    </location>
</feature>
<evidence type="ECO:0000256" key="4">
    <source>
        <dbReference type="ARBA" id="ARBA00022741"/>
    </source>
</evidence>
<evidence type="ECO:0000256" key="5">
    <source>
        <dbReference type="ARBA" id="ARBA00022763"/>
    </source>
</evidence>
<feature type="transmembrane region" description="Helical" evidence="19">
    <location>
        <begin position="155"/>
        <end position="177"/>
    </location>
</feature>
<keyword evidence="19" id="KW-0812">Transmembrane</keyword>
<evidence type="ECO:0000313" key="24">
    <source>
        <dbReference type="Proteomes" id="UP001219567"/>
    </source>
</evidence>
<keyword evidence="13 16" id="KW-0234">DNA repair</keyword>
<dbReference type="CDD" id="cd18002">
    <property type="entry name" value="DEXQc_INO80"/>
    <property type="match status" value="1"/>
</dbReference>
<feature type="region of interest" description="Disordered" evidence="18">
    <location>
        <begin position="594"/>
        <end position="697"/>
    </location>
</feature>
<feature type="compositionally biased region" description="Polar residues" evidence="18">
    <location>
        <begin position="1890"/>
        <end position="1906"/>
    </location>
</feature>
<feature type="region of interest" description="Disordered" evidence="18">
    <location>
        <begin position="490"/>
        <end position="580"/>
    </location>
</feature>
<feature type="region of interest" description="Disordered" evidence="18">
    <location>
        <begin position="237"/>
        <end position="315"/>
    </location>
</feature>
<dbReference type="GO" id="GO:0060255">
    <property type="term" value="P:regulation of macromolecule metabolic process"/>
    <property type="evidence" value="ECO:0007669"/>
    <property type="project" value="UniProtKB-ARBA"/>
</dbReference>
<name>A0AAJ5YQY1_9BASI</name>
<evidence type="ECO:0000259" key="21">
    <source>
        <dbReference type="PROSITE" id="PS51194"/>
    </source>
</evidence>
<evidence type="ECO:0000256" key="1">
    <source>
        <dbReference type="ARBA" id="ARBA00004123"/>
    </source>
</evidence>
<evidence type="ECO:0000256" key="10">
    <source>
        <dbReference type="ARBA" id="ARBA00023125"/>
    </source>
</evidence>
<keyword evidence="9 17" id="KW-0175">Coiled coil</keyword>
<feature type="compositionally biased region" description="Acidic residues" evidence="18">
    <location>
        <begin position="352"/>
        <end position="361"/>
    </location>
</feature>
<feature type="region of interest" description="Disordered" evidence="18">
    <location>
        <begin position="808"/>
        <end position="833"/>
    </location>
</feature>
<keyword evidence="19" id="KW-0472">Membrane</keyword>
<keyword evidence="14" id="KW-0539">Nucleus</keyword>
<evidence type="ECO:0000259" key="22">
    <source>
        <dbReference type="PROSITE" id="PS51413"/>
    </source>
</evidence>
<evidence type="ECO:0000256" key="11">
    <source>
        <dbReference type="ARBA" id="ARBA00023159"/>
    </source>
</evidence>
<feature type="compositionally biased region" description="Low complexity" evidence="18">
    <location>
        <begin position="431"/>
        <end position="441"/>
    </location>
</feature>
<dbReference type="PANTHER" id="PTHR45685">
    <property type="entry name" value="HELICASE SRCAP-RELATED"/>
    <property type="match status" value="1"/>
</dbReference>
<evidence type="ECO:0000256" key="7">
    <source>
        <dbReference type="ARBA" id="ARBA00022840"/>
    </source>
</evidence>
<dbReference type="GO" id="GO:0005524">
    <property type="term" value="F:ATP binding"/>
    <property type="evidence" value="ECO:0007669"/>
    <property type="project" value="UniProtKB-UniRule"/>
</dbReference>
<dbReference type="GO" id="GO:0042393">
    <property type="term" value="F:histone binding"/>
    <property type="evidence" value="ECO:0007669"/>
    <property type="project" value="TreeGrafter"/>
</dbReference>
<dbReference type="InterPro" id="IPR027417">
    <property type="entry name" value="P-loop_NTPase"/>
</dbReference>
<dbReference type="CDD" id="cd18793">
    <property type="entry name" value="SF2_C_SNF"/>
    <property type="match status" value="1"/>
</dbReference>
<feature type="domain" description="DBINO" evidence="22">
    <location>
        <begin position="856"/>
        <end position="981"/>
    </location>
</feature>
<evidence type="ECO:0000256" key="12">
    <source>
        <dbReference type="ARBA" id="ARBA00023163"/>
    </source>
</evidence>
<sequence>MGSEEIAQDARHAQAVRFLTTLRSHADADTADDGKVQISDDQKEFLRSKGMSDDAIERARHDAERPESLPLTETFMASLHPQNANLDTMYELAKQAFDSPVPERTSAPPIPPASYPTSPLTLYSTSPAPPRDANEVLYNYASILMKPRYDVLIDFFRVLQSLLMLGGCLSAVGVLLFRRYVLPRISQLIDARSNLVSLQLDQYSKLVELIGAFRTNRVAKLLPPDYEPVWVDVPISDQLPSDHDDTQVDQEDVKKGAEKMDANDTSPMSTDKNTSESPESLETDSLFEKSGDGSPEQQEPEEEQNQATQKKLAPIDITNPLRSALDTLHHALRHAARAQCGERRTITASVADEMDADDDGLMDLGSAPSESSQDTELTSPIPPVAPTRAMRSLNGTLESFRNDVRAKLLEQETALSTVGNRFSAFGSGPTSQPSPASQPAAEMQQIKAEIRSLKGLMLSRSRIHVPDTHEAPSENELGNERLEIVLAVTRASKSKEPPAPDRANRVQGNVHRDRQADHQPDLGATQQSLTTAAQPETAQDTKAHTGQPLSKSDAPAPTSPYLPADPISSDDGAADAPHWHNRTQPAMSISSILNQHSSSSPKLEIQDSPAQSSTSSGWRRQSTVPNEPSPFTLTDASTHGSHAPVNDGALRASNAGGSSLPSLSRSMPAVHTTAAQDESATMDEDARDSDLSADENKPIWQEELTAYLDQRATHQHFIEKAWKEYNDEKQMQVSRRLCQSYEAQFQARTQKRTTRPSKRGNAVRRNDQEDIDLELLDTLAERPKRLESSPSLSLDTLEVEIEAPSDTNRSVSVVSDDEMELKPPPTLIDPESGEVRGIIPIGERRAALLNEAHQRVWTLIAKRDIPKVYRTVMASYTNKAMYWRRLSSVVQREAKRGAARNNKSSKDTQLRSRKVMRELLLYWKRNEREERDLRKKAEKEALEKAKKEEEMREAKRQARKLNFLITQTELYSHFVGNKLKTSEAEESEDTASAAPNQSNAIQVDVPEANQNDSLQEIDFDDEDESNMRAHAAKNANDAVQAARNKAQAFDAAVADERRKLEESQAAKDPTQTFDSDDLNFLNPTSMGMTEVRQPKMLNCTLKPYQLKGLSWLANLYEQGINGILADEMGLGKTVQSIALMAYLAEVHDIWGPFLVIAPASTLHNWQQEITRFVPGLKALPYWGNVKDRAVLRKFWNRKQISYDRNAPFHVLVTSYQLVVSDEKYFQRLKWQYMVLDEAQAIKSSSSNRWKTLLGFSCRNRLLLTGTPVQNSMQELWALLHFIMPSLFDSHDEFSEWFSKDIENHAENKGTLNEHQLRRLHMILKPFMLRRIKKNVQNELGDKIEVDLYCDLSARQKLLYNNLRSHVSVADLVDKATSTNDESGLKSLMNLVMQFRKVCNHPELFERADVRAPFLCGSFARTPSFVREGDSFWCPDSCRSLLDVEVPKQLVREGLADVPTSTNRAGFDSHYLDSLMNIWRTPHIVEASKQQDNSFAFLSLLKLQPLDAENTFHGDAVQQLLRVAAHDNWRRQNERLVLDEDFVASTLCPSGWVRRHVPYATSRPAANLVPLECISANLSNDRLCDSVLRVAIPAAVAPRIRMHSNYRPFVEKENQKVHHIGMEQALFGLPPTAQEDLEEVQAMQRRLPAVPPKGFVANSAKMQLWKSPMQVPQMNKLIVDSSKLARLDALLSELKANGHRVLIYFQMTKMIDLMEEYLIYRQYKYLRLDGASKISDRRDMVTDWQTRPDLFVFLLSTRAGGLGINLTAADTVIFYDHDWNPSNDSQAMDRAHRLGQTKQVTVYRLITKGTIDERIVKLARNKKEVQDIVVGNKAYSESGMAKPQEIVSLLLDDDELADSMLRRKQADEAQLAIDKAENARAMHAKRKLNKAESQTKPSETALPSVNWTLEDDEDDFFGAKPPPPKIHDTPDGTPQPKKRAKTKADGDSNSAPKRPRKRKSSAAHESAHPTETEVQ</sequence>
<keyword evidence="12" id="KW-0804">Transcription</keyword>
<dbReference type="InterPro" id="IPR038718">
    <property type="entry name" value="SNF2-like_sf"/>
</dbReference>
<evidence type="ECO:0000256" key="13">
    <source>
        <dbReference type="ARBA" id="ARBA00023204"/>
    </source>
</evidence>
<dbReference type="FunFam" id="3.40.50.10810:FF:000022">
    <property type="entry name" value="Blast:Putative DNA helicase Ino80"/>
    <property type="match status" value="1"/>
</dbReference>
<evidence type="ECO:0000256" key="9">
    <source>
        <dbReference type="ARBA" id="ARBA00023054"/>
    </source>
</evidence>
<evidence type="ECO:0000256" key="2">
    <source>
        <dbReference type="ARBA" id="ARBA00007025"/>
    </source>
</evidence>
<keyword evidence="7 16" id="KW-0067">ATP-binding</keyword>
<keyword evidence="24" id="KW-1185">Reference proteome</keyword>
<proteinExistence type="inferred from homology"/>
<dbReference type="PROSITE" id="PS51413">
    <property type="entry name" value="DBINO"/>
    <property type="match status" value="1"/>
</dbReference>
<feature type="compositionally biased region" description="Polar residues" evidence="18">
    <location>
        <begin position="608"/>
        <end position="640"/>
    </location>
</feature>
<evidence type="ECO:0000313" key="23">
    <source>
        <dbReference type="EMBL" id="WFC98490.1"/>
    </source>
</evidence>
<dbReference type="Pfam" id="PF00176">
    <property type="entry name" value="SNF2-rel_dom"/>
    <property type="match status" value="1"/>
</dbReference>
<dbReference type="GO" id="GO:0003677">
    <property type="term" value="F:DNA binding"/>
    <property type="evidence" value="ECO:0007669"/>
    <property type="project" value="UniProtKB-UniRule"/>
</dbReference>
<keyword evidence="6 16" id="KW-0378">Hydrolase</keyword>
<dbReference type="Pfam" id="PF13892">
    <property type="entry name" value="DBINO"/>
    <property type="match status" value="1"/>
</dbReference>
<feature type="compositionally biased region" description="Basic and acidic residues" evidence="18">
    <location>
        <begin position="1964"/>
        <end position="1974"/>
    </location>
</feature>
<evidence type="ECO:0000256" key="3">
    <source>
        <dbReference type="ARBA" id="ARBA00019805"/>
    </source>
</evidence>
<feature type="compositionally biased region" description="Polar residues" evidence="18">
    <location>
        <begin position="524"/>
        <end position="540"/>
    </location>
</feature>
<dbReference type="GO" id="GO:0016887">
    <property type="term" value="F:ATP hydrolysis activity"/>
    <property type="evidence" value="ECO:0007669"/>
    <property type="project" value="TreeGrafter"/>
</dbReference>
<comment type="subunit">
    <text evidence="16">Component of the INO80 chromatin-remodeling complex.</text>
</comment>
<evidence type="ECO:0000256" key="14">
    <source>
        <dbReference type="ARBA" id="ARBA00023242"/>
    </source>
</evidence>
<dbReference type="SMART" id="SM00487">
    <property type="entry name" value="DEXDc"/>
    <property type="match status" value="1"/>
</dbReference>
<accession>A0AAJ5YQY1</accession>
<dbReference type="InterPro" id="IPR000330">
    <property type="entry name" value="SNF2_N"/>
</dbReference>
<comment type="function">
    <text evidence="16">ATPase component of the INO80 complex which remodels chromatin by shifting nucleosomes and is involved in DNA repair.</text>
</comment>
<dbReference type="PANTHER" id="PTHR45685:SF2">
    <property type="entry name" value="CHROMATIN-REMODELING ATPASE INO80"/>
    <property type="match status" value="1"/>
</dbReference>
<dbReference type="Proteomes" id="UP001219567">
    <property type="component" value="Chromosome 1"/>
</dbReference>
<evidence type="ECO:0000259" key="20">
    <source>
        <dbReference type="PROSITE" id="PS51192"/>
    </source>
</evidence>
<dbReference type="EMBL" id="CP119943">
    <property type="protein sequence ID" value="WFC98490.1"/>
    <property type="molecule type" value="Genomic_DNA"/>
</dbReference>
<dbReference type="InterPro" id="IPR020838">
    <property type="entry name" value="DBINO"/>
</dbReference>
<dbReference type="GO" id="GO:0006281">
    <property type="term" value="P:DNA repair"/>
    <property type="evidence" value="ECO:0007669"/>
    <property type="project" value="UniProtKB-UniRule"/>
</dbReference>
<dbReference type="InterPro" id="IPR050520">
    <property type="entry name" value="INO80/SWR1_helicase"/>
</dbReference>
<dbReference type="PROSITE" id="PS51192">
    <property type="entry name" value="HELICASE_ATP_BIND_1"/>
    <property type="match status" value="1"/>
</dbReference>